<keyword evidence="3" id="KW-1185">Reference proteome</keyword>
<organism evidence="2 3">
    <name type="scientific">Endozoicomonas montiporae</name>
    <dbReference type="NCBI Taxonomy" id="1027273"/>
    <lineage>
        <taxon>Bacteria</taxon>
        <taxon>Pseudomonadati</taxon>
        <taxon>Pseudomonadota</taxon>
        <taxon>Gammaproteobacteria</taxon>
        <taxon>Oceanospirillales</taxon>
        <taxon>Endozoicomonadaceae</taxon>
        <taxon>Endozoicomonas</taxon>
    </lineage>
</organism>
<dbReference type="Proteomes" id="UP000028006">
    <property type="component" value="Unassembled WGS sequence"/>
</dbReference>
<gene>
    <name evidence="2" type="ORF">GZ77_15800</name>
</gene>
<evidence type="ECO:0000313" key="3">
    <source>
        <dbReference type="Proteomes" id="UP000028006"/>
    </source>
</evidence>
<protein>
    <recommendedName>
        <fullName evidence="1">N-acetyltransferase domain-containing protein</fullName>
    </recommendedName>
</protein>
<dbReference type="PROSITE" id="PS51186">
    <property type="entry name" value="GNAT"/>
    <property type="match status" value="1"/>
</dbReference>
<dbReference type="FunFam" id="3.40.630.30:FF:000047">
    <property type="entry name" value="Acetyltransferase, GNAT family"/>
    <property type="match status" value="1"/>
</dbReference>
<dbReference type="SUPFAM" id="SSF55729">
    <property type="entry name" value="Acyl-CoA N-acyltransferases (Nat)"/>
    <property type="match status" value="1"/>
</dbReference>
<dbReference type="GO" id="GO:0008999">
    <property type="term" value="F:protein-N-terminal-alanine acetyltransferase activity"/>
    <property type="evidence" value="ECO:0007669"/>
    <property type="project" value="TreeGrafter"/>
</dbReference>
<reference evidence="2 3" key="1">
    <citation type="submission" date="2014-06" db="EMBL/GenBank/DDBJ databases">
        <title>Whole Genome Sequences of Three Symbiotic Endozoicomonas Bacteria.</title>
        <authorList>
            <person name="Neave M.J."/>
            <person name="Apprill A."/>
            <person name="Voolstra C.R."/>
        </authorList>
    </citation>
    <scope>NUCLEOTIDE SEQUENCE [LARGE SCALE GENOMIC DNA]</scope>
    <source>
        <strain evidence="2 3">LMG 24815</strain>
    </source>
</reference>
<dbReference type="PANTHER" id="PTHR43441:SF2">
    <property type="entry name" value="FAMILY ACETYLTRANSFERASE, PUTATIVE (AFU_ORTHOLOGUE AFUA_7G00850)-RELATED"/>
    <property type="match status" value="1"/>
</dbReference>
<dbReference type="Gene3D" id="3.40.630.30">
    <property type="match status" value="1"/>
</dbReference>
<dbReference type="InterPro" id="IPR016181">
    <property type="entry name" value="Acyl_CoA_acyltransferase"/>
</dbReference>
<accession>A0A081N5M9</accession>
<evidence type="ECO:0000313" key="2">
    <source>
        <dbReference type="EMBL" id="KEQ13752.1"/>
    </source>
</evidence>
<proteinExistence type="predicted"/>
<dbReference type="AlphaFoldDB" id="A0A081N5M9"/>
<dbReference type="EMBL" id="JOKG01000003">
    <property type="protein sequence ID" value="KEQ13752.1"/>
    <property type="molecule type" value="Genomic_DNA"/>
</dbReference>
<dbReference type="Pfam" id="PF13302">
    <property type="entry name" value="Acetyltransf_3"/>
    <property type="match status" value="1"/>
</dbReference>
<comment type="caution">
    <text evidence="2">The sequence shown here is derived from an EMBL/GenBank/DDBJ whole genome shotgun (WGS) entry which is preliminary data.</text>
</comment>
<name>A0A081N5M9_9GAMM</name>
<dbReference type="InterPro" id="IPR000182">
    <property type="entry name" value="GNAT_dom"/>
</dbReference>
<dbReference type="InterPro" id="IPR051908">
    <property type="entry name" value="Ribosomal_N-acetyltransferase"/>
</dbReference>
<dbReference type="PANTHER" id="PTHR43441">
    <property type="entry name" value="RIBOSOMAL-PROTEIN-SERINE ACETYLTRANSFERASE"/>
    <property type="match status" value="1"/>
</dbReference>
<evidence type="ECO:0000259" key="1">
    <source>
        <dbReference type="PROSITE" id="PS51186"/>
    </source>
</evidence>
<dbReference type="RefSeq" id="WP_034876900.1">
    <property type="nucleotide sequence ID" value="NZ_JOKG01000003.1"/>
</dbReference>
<dbReference type="eggNOG" id="COG1670">
    <property type="taxonomic scope" value="Bacteria"/>
</dbReference>
<dbReference type="GO" id="GO:1990189">
    <property type="term" value="F:protein N-terminal-serine acetyltransferase activity"/>
    <property type="evidence" value="ECO:0007669"/>
    <property type="project" value="TreeGrafter"/>
</dbReference>
<sequence length="235" mass="27177">MTQDFNLNGQPVGQPMPQWKMASLPEALTLNGHYCRLERVNVDQHGKDLYETLYASVDQQEWTYLLHEPAADEKSFMSWLREISQSHDPVFYTIVATDTVKAVGLASYLRINPEHGVIEVGHLHFSPLLQKTAAATEAMYLMMKYAFEQLGYRRYEWKCDSLNAPSRKAALRLGFTFEGIFRQALVYKGRNRDTAWFSMLDGEWPELKKAFEQWLNPDNFNSEGQQLQKLQAARC</sequence>
<feature type="domain" description="N-acetyltransferase" evidence="1">
    <location>
        <begin position="50"/>
        <end position="193"/>
    </location>
</feature>
<dbReference type="GO" id="GO:0005737">
    <property type="term" value="C:cytoplasm"/>
    <property type="evidence" value="ECO:0007669"/>
    <property type="project" value="TreeGrafter"/>
</dbReference>